<sequence>MEAHRLNWLECSSVTHPTATTAQTATWVATLPAAKATTDTTIVMPAATVGPAARTITVRTPLPMPLLSPPPTPHS</sequence>
<name>A0AAN9TT36_9HEMI</name>
<proteinExistence type="predicted"/>
<organism evidence="1 2">
    <name type="scientific">Parthenolecanium corni</name>
    <dbReference type="NCBI Taxonomy" id="536013"/>
    <lineage>
        <taxon>Eukaryota</taxon>
        <taxon>Metazoa</taxon>
        <taxon>Ecdysozoa</taxon>
        <taxon>Arthropoda</taxon>
        <taxon>Hexapoda</taxon>
        <taxon>Insecta</taxon>
        <taxon>Pterygota</taxon>
        <taxon>Neoptera</taxon>
        <taxon>Paraneoptera</taxon>
        <taxon>Hemiptera</taxon>
        <taxon>Sternorrhyncha</taxon>
        <taxon>Coccoidea</taxon>
        <taxon>Coccidae</taxon>
        <taxon>Parthenolecanium</taxon>
    </lineage>
</organism>
<accession>A0AAN9TT36</accession>
<comment type="caution">
    <text evidence="1">The sequence shown here is derived from an EMBL/GenBank/DDBJ whole genome shotgun (WGS) entry which is preliminary data.</text>
</comment>
<dbReference type="EMBL" id="JBBCAQ010000033">
    <property type="protein sequence ID" value="KAK7582539.1"/>
    <property type="molecule type" value="Genomic_DNA"/>
</dbReference>
<keyword evidence="2" id="KW-1185">Reference proteome</keyword>
<dbReference type="Proteomes" id="UP001367676">
    <property type="component" value="Unassembled WGS sequence"/>
</dbReference>
<dbReference type="AlphaFoldDB" id="A0AAN9TT36"/>
<protein>
    <submittedName>
        <fullName evidence="1">Uncharacterized protein</fullName>
    </submittedName>
</protein>
<evidence type="ECO:0000313" key="1">
    <source>
        <dbReference type="EMBL" id="KAK7582539.1"/>
    </source>
</evidence>
<evidence type="ECO:0000313" key="2">
    <source>
        <dbReference type="Proteomes" id="UP001367676"/>
    </source>
</evidence>
<reference evidence="1 2" key="1">
    <citation type="submission" date="2024-03" db="EMBL/GenBank/DDBJ databases">
        <title>Adaptation during the transition from Ophiocordyceps entomopathogen to insect associate is accompanied by gene loss and intensified selection.</title>
        <authorList>
            <person name="Ward C.M."/>
            <person name="Onetto C.A."/>
            <person name="Borneman A.R."/>
        </authorList>
    </citation>
    <scope>NUCLEOTIDE SEQUENCE [LARGE SCALE GENOMIC DNA]</scope>
    <source>
        <strain evidence="1">AWRI1</strain>
        <tissue evidence="1">Single Adult Female</tissue>
    </source>
</reference>
<gene>
    <name evidence="1" type="ORF">V9T40_013984</name>
</gene>